<protein>
    <submittedName>
        <fullName evidence="2">Uncharacterized protein</fullName>
    </submittedName>
</protein>
<evidence type="ECO:0000313" key="3">
    <source>
        <dbReference type="Proteomes" id="UP001345691"/>
    </source>
</evidence>
<gene>
    <name evidence="2" type="ORF">LTR69_008112</name>
</gene>
<evidence type="ECO:0000256" key="1">
    <source>
        <dbReference type="SAM" id="MobiDB-lite"/>
    </source>
</evidence>
<dbReference type="Proteomes" id="UP001345691">
    <property type="component" value="Unassembled WGS sequence"/>
</dbReference>
<name>A0ABR0J464_9EURO</name>
<dbReference type="EMBL" id="JAVRRF010000019">
    <property type="protein sequence ID" value="KAK5055737.1"/>
    <property type="molecule type" value="Genomic_DNA"/>
</dbReference>
<feature type="region of interest" description="Disordered" evidence="1">
    <location>
        <begin position="218"/>
        <end position="291"/>
    </location>
</feature>
<evidence type="ECO:0000313" key="2">
    <source>
        <dbReference type="EMBL" id="KAK5055737.1"/>
    </source>
</evidence>
<comment type="caution">
    <text evidence="2">The sequence shown here is derived from an EMBL/GenBank/DDBJ whole genome shotgun (WGS) entry which is preliminary data.</text>
</comment>
<feature type="compositionally biased region" description="Basic and acidic residues" evidence="1">
    <location>
        <begin position="229"/>
        <end position="239"/>
    </location>
</feature>
<sequence length="291" mass="33565">MSDEARSRDEHIEDAAVVISGKSKKRKSRDSSLSEYYEGFDNLHNEYATEVIIRRYAGRLLHLYPHGYASFDEHAEAQIYRVDARSNEHLDWTEHFRQRVEVSKENYKNFNITLPEDGIDALDWAYDPSDDCHYEAEDPGQEPSVTRESIVKTIEKYPEVLAGNDARDDHVHRRVEVSEENWENFNITLPDMNDIDPLDWQYKKYDENHYMAADPELDLSETPMSPETPIEHYPKEPTWDVRGQSRCRQANAAEIGTDVQDLVDNSGHGADMEDIETPRASGSENIDCGPQ</sequence>
<accession>A0ABR0J464</accession>
<keyword evidence="3" id="KW-1185">Reference proteome</keyword>
<reference evidence="2 3" key="1">
    <citation type="submission" date="2023-08" db="EMBL/GenBank/DDBJ databases">
        <title>Black Yeasts Isolated from many extreme environments.</title>
        <authorList>
            <person name="Coleine C."/>
            <person name="Stajich J.E."/>
            <person name="Selbmann L."/>
        </authorList>
    </citation>
    <scope>NUCLEOTIDE SEQUENCE [LARGE SCALE GENOMIC DNA]</scope>
    <source>
        <strain evidence="2 3">CCFEE 6328</strain>
    </source>
</reference>
<organism evidence="2 3">
    <name type="scientific">Exophiala sideris</name>
    <dbReference type="NCBI Taxonomy" id="1016849"/>
    <lineage>
        <taxon>Eukaryota</taxon>
        <taxon>Fungi</taxon>
        <taxon>Dikarya</taxon>
        <taxon>Ascomycota</taxon>
        <taxon>Pezizomycotina</taxon>
        <taxon>Eurotiomycetes</taxon>
        <taxon>Chaetothyriomycetidae</taxon>
        <taxon>Chaetothyriales</taxon>
        <taxon>Herpotrichiellaceae</taxon>
        <taxon>Exophiala</taxon>
    </lineage>
</organism>
<proteinExistence type="predicted"/>